<accession>A0A6L2P5C7</accession>
<protein>
    <submittedName>
        <fullName evidence="1">Uncharacterized protein</fullName>
    </submittedName>
</protein>
<evidence type="ECO:0000313" key="1">
    <source>
        <dbReference type="EMBL" id="GEU92789.1"/>
    </source>
</evidence>
<reference evidence="1" key="1">
    <citation type="journal article" date="2019" name="Sci. Rep.">
        <title>Draft genome of Tanacetum cinerariifolium, the natural source of mosquito coil.</title>
        <authorList>
            <person name="Yamashiro T."/>
            <person name="Shiraishi A."/>
            <person name="Satake H."/>
            <person name="Nakayama K."/>
        </authorList>
    </citation>
    <scope>NUCLEOTIDE SEQUENCE</scope>
</reference>
<name>A0A6L2P5C7_TANCI</name>
<dbReference type="AlphaFoldDB" id="A0A6L2P5C7"/>
<organism evidence="1">
    <name type="scientific">Tanacetum cinerariifolium</name>
    <name type="common">Dalmatian daisy</name>
    <name type="synonym">Chrysanthemum cinerariifolium</name>
    <dbReference type="NCBI Taxonomy" id="118510"/>
    <lineage>
        <taxon>Eukaryota</taxon>
        <taxon>Viridiplantae</taxon>
        <taxon>Streptophyta</taxon>
        <taxon>Embryophyta</taxon>
        <taxon>Tracheophyta</taxon>
        <taxon>Spermatophyta</taxon>
        <taxon>Magnoliopsida</taxon>
        <taxon>eudicotyledons</taxon>
        <taxon>Gunneridae</taxon>
        <taxon>Pentapetalae</taxon>
        <taxon>asterids</taxon>
        <taxon>campanulids</taxon>
        <taxon>Asterales</taxon>
        <taxon>Asteraceae</taxon>
        <taxon>Asteroideae</taxon>
        <taxon>Anthemideae</taxon>
        <taxon>Anthemidinae</taxon>
        <taxon>Tanacetum</taxon>
    </lineage>
</organism>
<comment type="caution">
    <text evidence="1">The sequence shown here is derived from an EMBL/GenBank/DDBJ whole genome shotgun (WGS) entry which is preliminary data.</text>
</comment>
<gene>
    <name evidence="1" type="ORF">Tci_064767</name>
</gene>
<dbReference type="EMBL" id="BKCJ010010709">
    <property type="protein sequence ID" value="GEU92789.1"/>
    <property type="molecule type" value="Genomic_DNA"/>
</dbReference>
<sequence length="90" mass="10752">MEFTMGLKRNFKILWIDNLVYLFIKLELTLPVVTATIERGYWRMEFVEKELNNNKADQLLIDGLVTYIERDVFFKYHFGFWLALDVSPVA</sequence>
<proteinExistence type="predicted"/>